<evidence type="ECO:0000256" key="7">
    <source>
        <dbReference type="ARBA" id="ARBA00022603"/>
    </source>
</evidence>
<feature type="active site" description="Nucleophile" evidence="14">
    <location>
        <position position="401"/>
    </location>
</feature>
<dbReference type="PRINTS" id="PR02008">
    <property type="entry name" value="RCMTFAMILY"/>
</dbReference>
<dbReference type="CDD" id="cd02440">
    <property type="entry name" value="AdoMet_MTases"/>
    <property type="match status" value="1"/>
</dbReference>
<feature type="binding site" evidence="14">
    <location>
        <position position="300"/>
    </location>
    <ligand>
        <name>S-adenosyl-L-methionine</name>
        <dbReference type="ChEBI" id="CHEBI:59789"/>
    </ligand>
</feature>
<evidence type="ECO:0000256" key="13">
    <source>
        <dbReference type="ARBA" id="ARBA00047283"/>
    </source>
</evidence>
<dbReference type="OrthoDB" id="9810297at2"/>
<protein>
    <recommendedName>
        <fullName evidence="4">16S rRNA (cytosine(967)-C(5))-methyltransferase</fullName>
        <ecNumber evidence="4">2.1.1.176</ecNumber>
    </recommendedName>
    <alternativeName>
        <fullName evidence="11">16S rRNA m5C967 methyltransferase</fullName>
    </alternativeName>
    <alternativeName>
        <fullName evidence="12">rRNA (cytosine-C(5)-)-methyltransferase RsmB</fullName>
    </alternativeName>
</protein>
<dbReference type="Gene3D" id="1.10.940.10">
    <property type="entry name" value="NusB-like"/>
    <property type="match status" value="1"/>
</dbReference>
<evidence type="ECO:0000256" key="11">
    <source>
        <dbReference type="ARBA" id="ARBA00030399"/>
    </source>
</evidence>
<feature type="binding site" evidence="14">
    <location>
        <position position="327"/>
    </location>
    <ligand>
        <name>S-adenosyl-L-methionine</name>
        <dbReference type="ChEBI" id="CHEBI:59789"/>
    </ligand>
</feature>
<comment type="function">
    <text evidence="1">Specifically methylates the cytosine at position 967 (m5C967) of 16S rRNA.</text>
</comment>
<comment type="subcellular location">
    <subcellularLocation>
        <location evidence="2">Cytoplasm</location>
    </subcellularLocation>
</comment>
<dbReference type="PROSITE" id="PS51686">
    <property type="entry name" value="SAM_MT_RSMB_NOP"/>
    <property type="match status" value="1"/>
</dbReference>
<dbReference type="InterPro" id="IPR054728">
    <property type="entry name" value="RsmB-like_ferredoxin"/>
</dbReference>
<organism evidence="16 17">
    <name type="scientific">Cyanobium usitatum str. Tous</name>
    <dbReference type="NCBI Taxonomy" id="2116684"/>
    <lineage>
        <taxon>Bacteria</taxon>
        <taxon>Bacillati</taxon>
        <taxon>Cyanobacteriota</taxon>
        <taxon>Cyanophyceae</taxon>
        <taxon>Synechococcales</taxon>
        <taxon>Prochlorococcaceae</taxon>
        <taxon>Cyanobium</taxon>
    </lineage>
</organism>
<dbReference type="InterPro" id="IPR006027">
    <property type="entry name" value="NusB_RsmB_TIM44"/>
</dbReference>
<evidence type="ECO:0000256" key="1">
    <source>
        <dbReference type="ARBA" id="ARBA00002724"/>
    </source>
</evidence>
<dbReference type="NCBIfam" id="NF011493">
    <property type="entry name" value="PRK14901.1"/>
    <property type="match status" value="1"/>
</dbReference>
<evidence type="ECO:0000256" key="12">
    <source>
        <dbReference type="ARBA" id="ARBA00031088"/>
    </source>
</evidence>
<comment type="similarity">
    <text evidence="3 14">Belongs to the class I-like SAM-binding methyltransferase superfamily. RsmB/NOP family.</text>
</comment>
<proteinExistence type="inferred from homology"/>
<accession>A0A2P7MZN3</accession>
<feature type="binding site" evidence="14">
    <location>
        <position position="348"/>
    </location>
    <ligand>
        <name>S-adenosyl-L-methionine</name>
        <dbReference type="ChEBI" id="CHEBI:59789"/>
    </ligand>
</feature>
<dbReference type="GO" id="GO:0006355">
    <property type="term" value="P:regulation of DNA-templated transcription"/>
    <property type="evidence" value="ECO:0007669"/>
    <property type="project" value="InterPro"/>
</dbReference>
<dbReference type="GO" id="GO:0005737">
    <property type="term" value="C:cytoplasm"/>
    <property type="evidence" value="ECO:0007669"/>
    <property type="project" value="UniProtKB-SubCell"/>
</dbReference>
<dbReference type="Gene3D" id="3.40.50.150">
    <property type="entry name" value="Vaccinia Virus protein VP39"/>
    <property type="match status" value="1"/>
</dbReference>
<dbReference type="PROSITE" id="PS01153">
    <property type="entry name" value="NOL1_NOP2_SUN"/>
    <property type="match status" value="1"/>
</dbReference>
<feature type="domain" description="SAM-dependent MTase RsmB/NOP-type" evidence="15">
    <location>
        <begin position="185"/>
        <end position="447"/>
    </location>
</feature>
<dbReference type="Pfam" id="PF22458">
    <property type="entry name" value="RsmF-B_ferredox"/>
    <property type="match status" value="1"/>
</dbReference>
<dbReference type="PANTHER" id="PTHR22807:SF53">
    <property type="entry name" value="RIBOSOMAL RNA SMALL SUBUNIT METHYLTRANSFERASE B-RELATED"/>
    <property type="match status" value="1"/>
</dbReference>
<comment type="caution">
    <text evidence="16">The sequence shown here is derived from an EMBL/GenBank/DDBJ whole genome shotgun (WGS) entry which is preliminary data.</text>
</comment>
<evidence type="ECO:0000256" key="2">
    <source>
        <dbReference type="ARBA" id="ARBA00004496"/>
    </source>
</evidence>
<sequence length="447" mass="47600">MALAPPAETPAIGLAPRQLAWQVLLAVGAGAYADVALERELQRHPLEGADRALATELAYGAIRQRRLLDAWLDALGKVPAARQPPKLRWLLHLGLYQLLFSSRVPASAAVSTTVELAKRGKLGRLAPVANGLLRACGRRRAEAGPEPWDGLGPLPSDPAASYGLRHSLPAWLAELALQWPDPEAFGLACNQPPALDLRLNLLRTTPAGALEAFTAAGIEAAPLPDLPGGLTLLGRSGELRALPGYADGHWCVQDRAAQAVGLLLDPQPGERILDACAAPGGKSTHLAELMGNEGEVWAVDRSEGRLRRVGVNAARLGLQCIHTLAADATALAAEKPEWLGWFDRILLDAPCSGLGTLARHADARWRISPESITELVPLQRALLESLLPLLKPGGQLVYATCTVHPAENGQLLAGFLADHPGWQLQQSWQRWPAASGGDGFFAARLQS</sequence>
<dbReference type="GO" id="GO:0003723">
    <property type="term" value="F:RNA binding"/>
    <property type="evidence" value="ECO:0007669"/>
    <property type="project" value="UniProtKB-UniRule"/>
</dbReference>
<dbReference type="SUPFAM" id="SSF53335">
    <property type="entry name" value="S-adenosyl-L-methionine-dependent methyltransferases"/>
    <property type="match status" value="1"/>
</dbReference>
<keyword evidence="5" id="KW-0963">Cytoplasm</keyword>
<dbReference type="InterPro" id="IPR001678">
    <property type="entry name" value="MeTrfase_RsmB-F_NOP2_dom"/>
</dbReference>
<evidence type="ECO:0000256" key="10">
    <source>
        <dbReference type="ARBA" id="ARBA00022884"/>
    </source>
</evidence>
<evidence type="ECO:0000256" key="3">
    <source>
        <dbReference type="ARBA" id="ARBA00007494"/>
    </source>
</evidence>
<dbReference type="GO" id="GO:0008649">
    <property type="term" value="F:rRNA methyltransferase activity"/>
    <property type="evidence" value="ECO:0007669"/>
    <property type="project" value="InterPro"/>
</dbReference>
<dbReference type="InterPro" id="IPR035926">
    <property type="entry name" value="NusB-like_sf"/>
</dbReference>
<keyword evidence="8 14" id="KW-0808">Transferase</keyword>
<comment type="catalytic activity">
    <reaction evidence="13">
        <text>cytidine(967) in 16S rRNA + S-adenosyl-L-methionine = 5-methylcytidine(967) in 16S rRNA + S-adenosyl-L-homocysteine + H(+)</text>
        <dbReference type="Rhea" id="RHEA:42748"/>
        <dbReference type="Rhea" id="RHEA-COMP:10219"/>
        <dbReference type="Rhea" id="RHEA-COMP:10220"/>
        <dbReference type="ChEBI" id="CHEBI:15378"/>
        <dbReference type="ChEBI" id="CHEBI:57856"/>
        <dbReference type="ChEBI" id="CHEBI:59789"/>
        <dbReference type="ChEBI" id="CHEBI:74483"/>
        <dbReference type="ChEBI" id="CHEBI:82748"/>
        <dbReference type="EC" id="2.1.1.176"/>
    </reaction>
</comment>
<dbReference type="SUPFAM" id="SSF48013">
    <property type="entry name" value="NusB-like"/>
    <property type="match status" value="1"/>
</dbReference>
<dbReference type="Pfam" id="PF01029">
    <property type="entry name" value="NusB"/>
    <property type="match status" value="1"/>
</dbReference>
<dbReference type="AlphaFoldDB" id="A0A2P7MZN3"/>
<dbReference type="NCBIfam" id="TIGR00563">
    <property type="entry name" value="rsmB"/>
    <property type="match status" value="1"/>
</dbReference>
<keyword evidence="9 14" id="KW-0949">S-adenosyl-L-methionine</keyword>
<dbReference type="InterPro" id="IPR018314">
    <property type="entry name" value="RsmB/NOL1/NOP2-like_CS"/>
</dbReference>
<feature type="binding site" evidence="14">
    <location>
        <begin position="276"/>
        <end position="282"/>
    </location>
    <ligand>
        <name>S-adenosyl-L-methionine</name>
        <dbReference type="ChEBI" id="CHEBI:59789"/>
    </ligand>
</feature>
<evidence type="ECO:0000313" key="16">
    <source>
        <dbReference type="EMBL" id="PSJ06688.1"/>
    </source>
</evidence>
<keyword evidence="17" id="KW-1185">Reference proteome</keyword>
<evidence type="ECO:0000256" key="9">
    <source>
        <dbReference type="ARBA" id="ARBA00022691"/>
    </source>
</evidence>
<keyword evidence="6" id="KW-0698">rRNA processing</keyword>
<reference evidence="16 17" key="1">
    <citation type="journal article" date="2018" name="Environ. Microbiol.">
        <title>Ecological and genomic features of two widespread freshwater picocyanobacteria.</title>
        <authorList>
            <person name="Cabello-Yeves P.J."/>
            <person name="Picazo A."/>
            <person name="Camacho A."/>
            <person name="Callieri C."/>
            <person name="Rosselli R."/>
            <person name="Roda-Garcia J.J."/>
            <person name="Coutinho F.H."/>
            <person name="Rodriguez-Valera F."/>
        </authorList>
    </citation>
    <scope>NUCLEOTIDE SEQUENCE [LARGE SCALE GENOMIC DNA]</scope>
    <source>
        <strain evidence="16 17">Tous</strain>
    </source>
</reference>
<name>A0A2P7MZN3_9CYAN</name>
<evidence type="ECO:0000256" key="6">
    <source>
        <dbReference type="ARBA" id="ARBA00022552"/>
    </source>
</evidence>
<gene>
    <name evidence="16" type="ORF">C7K55_04195</name>
</gene>
<evidence type="ECO:0000256" key="4">
    <source>
        <dbReference type="ARBA" id="ARBA00012140"/>
    </source>
</evidence>
<dbReference type="InterPro" id="IPR049560">
    <property type="entry name" value="MeTrfase_RsmB-F_NOP2_cat"/>
</dbReference>
<dbReference type="EMBL" id="PXXO01000003">
    <property type="protein sequence ID" value="PSJ06688.1"/>
    <property type="molecule type" value="Genomic_DNA"/>
</dbReference>
<dbReference type="Pfam" id="PF01189">
    <property type="entry name" value="Methyltr_RsmB-F"/>
    <property type="match status" value="1"/>
</dbReference>
<dbReference type="Proteomes" id="UP000243002">
    <property type="component" value="Unassembled WGS sequence"/>
</dbReference>
<evidence type="ECO:0000256" key="14">
    <source>
        <dbReference type="PROSITE-ProRule" id="PRU01023"/>
    </source>
</evidence>
<evidence type="ECO:0000313" key="17">
    <source>
        <dbReference type="Proteomes" id="UP000243002"/>
    </source>
</evidence>
<keyword evidence="7 14" id="KW-0489">Methyltransferase</keyword>
<dbReference type="PANTHER" id="PTHR22807">
    <property type="entry name" value="NOP2 YEAST -RELATED NOL1/NOP2/FMU SUN DOMAIN-CONTAINING"/>
    <property type="match status" value="1"/>
</dbReference>
<dbReference type="InterPro" id="IPR029063">
    <property type="entry name" value="SAM-dependent_MTases_sf"/>
</dbReference>
<evidence type="ECO:0000256" key="8">
    <source>
        <dbReference type="ARBA" id="ARBA00022679"/>
    </source>
</evidence>
<evidence type="ECO:0000259" key="15">
    <source>
        <dbReference type="PROSITE" id="PS51686"/>
    </source>
</evidence>
<evidence type="ECO:0000256" key="5">
    <source>
        <dbReference type="ARBA" id="ARBA00022490"/>
    </source>
</evidence>
<dbReference type="InterPro" id="IPR004573">
    <property type="entry name" value="rRNA_ssu_MeTfrase_B"/>
</dbReference>
<dbReference type="InterPro" id="IPR023267">
    <property type="entry name" value="RCMT"/>
</dbReference>
<dbReference type="EC" id="2.1.1.176" evidence="4"/>
<keyword evidence="10 14" id="KW-0694">RNA-binding</keyword>